<dbReference type="EMBL" id="KB445640">
    <property type="protein sequence ID" value="EMD66618.1"/>
    <property type="molecule type" value="Genomic_DNA"/>
</dbReference>
<evidence type="ECO:0000313" key="1">
    <source>
        <dbReference type="EMBL" id="EMD66618.1"/>
    </source>
</evidence>
<reference evidence="2" key="2">
    <citation type="journal article" date="2013" name="PLoS Genet.">
        <title>Comparative genome structure, secondary metabolite, and effector coding capacity across Cochliobolus pathogens.</title>
        <authorList>
            <person name="Condon B.J."/>
            <person name="Leng Y."/>
            <person name="Wu D."/>
            <person name="Bushley K.E."/>
            <person name="Ohm R.A."/>
            <person name="Otillar R."/>
            <person name="Martin J."/>
            <person name="Schackwitz W."/>
            <person name="Grimwood J."/>
            <person name="MohdZainudin N."/>
            <person name="Xue C."/>
            <person name="Wang R."/>
            <person name="Manning V.A."/>
            <person name="Dhillon B."/>
            <person name="Tu Z.J."/>
            <person name="Steffenson B.J."/>
            <person name="Salamov A."/>
            <person name="Sun H."/>
            <person name="Lowry S."/>
            <person name="LaButti K."/>
            <person name="Han J."/>
            <person name="Copeland A."/>
            <person name="Lindquist E."/>
            <person name="Barry K."/>
            <person name="Schmutz J."/>
            <person name="Baker S.E."/>
            <person name="Ciuffetti L.M."/>
            <person name="Grigoriev I.V."/>
            <person name="Zhong S."/>
            <person name="Turgeon B.G."/>
        </authorList>
    </citation>
    <scope>NUCLEOTIDE SEQUENCE [LARGE SCALE GENOMIC DNA]</scope>
    <source>
        <strain evidence="2">ND90Pr / ATCC 201652</strain>
    </source>
</reference>
<dbReference type="Proteomes" id="UP000016934">
    <property type="component" value="Unassembled WGS sequence"/>
</dbReference>
<dbReference type="HOGENOM" id="CLU_2978968_0_0_1"/>
<keyword evidence="2" id="KW-1185">Reference proteome</keyword>
<proteinExistence type="predicted"/>
<accession>M2SHF1</accession>
<sequence length="58" mass="6607">MIAETKYITPLVSCKTTKNPSKHGDIMNNPSLATIHRFIYNNLSSRKTTHTSHHNHFA</sequence>
<reference evidence="1 2" key="1">
    <citation type="journal article" date="2012" name="PLoS Pathog.">
        <title>Diverse lifestyles and strategies of plant pathogenesis encoded in the genomes of eighteen Dothideomycetes fungi.</title>
        <authorList>
            <person name="Ohm R.A."/>
            <person name="Feau N."/>
            <person name="Henrissat B."/>
            <person name="Schoch C.L."/>
            <person name="Horwitz B.A."/>
            <person name="Barry K.W."/>
            <person name="Condon B.J."/>
            <person name="Copeland A.C."/>
            <person name="Dhillon B."/>
            <person name="Glaser F."/>
            <person name="Hesse C.N."/>
            <person name="Kosti I."/>
            <person name="LaButti K."/>
            <person name="Lindquist E.A."/>
            <person name="Lucas S."/>
            <person name="Salamov A.A."/>
            <person name="Bradshaw R.E."/>
            <person name="Ciuffetti L."/>
            <person name="Hamelin R.C."/>
            <person name="Kema G.H.J."/>
            <person name="Lawrence C."/>
            <person name="Scott J.A."/>
            <person name="Spatafora J.W."/>
            <person name="Turgeon B.G."/>
            <person name="de Wit P.J.G.M."/>
            <person name="Zhong S."/>
            <person name="Goodwin S.B."/>
            <person name="Grigoriev I.V."/>
        </authorList>
    </citation>
    <scope>NUCLEOTIDE SEQUENCE [LARGE SCALE GENOMIC DNA]</scope>
    <source>
        <strain evidence="2">ND90Pr / ATCC 201652</strain>
    </source>
</reference>
<organism evidence="1 2">
    <name type="scientific">Cochliobolus sativus (strain ND90Pr / ATCC 201652)</name>
    <name type="common">Common root rot and spot blotch fungus</name>
    <name type="synonym">Bipolaris sorokiniana</name>
    <dbReference type="NCBI Taxonomy" id="665912"/>
    <lineage>
        <taxon>Eukaryota</taxon>
        <taxon>Fungi</taxon>
        <taxon>Dikarya</taxon>
        <taxon>Ascomycota</taxon>
        <taxon>Pezizomycotina</taxon>
        <taxon>Dothideomycetes</taxon>
        <taxon>Pleosporomycetidae</taxon>
        <taxon>Pleosporales</taxon>
        <taxon>Pleosporineae</taxon>
        <taxon>Pleosporaceae</taxon>
        <taxon>Bipolaris</taxon>
    </lineage>
</organism>
<name>M2SHF1_COCSN</name>
<protein>
    <submittedName>
        <fullName evidence="1">Uncharacterized protein</fullName>
    </submittedName>
</protein>
<gene>
    <name evidence="1" type="ORF">COCSADRAFT_35126</name>
</gene>
<dbReference type="KEGG" id="bsc:COCSADRAFT_35126"/>
<dbReference type="AlphaFoldDB" id="M2SHF1"/>
<evidence type="ECO:0000313" key="2">
    <source>
        <dbReference type="Proteomes" id="UP000016934"/>
    </source>
</evidence>
<dbReference type="GeneID" id="19138079"/>
<dbReference type="RefSeq" id="XP_007697583.1">
    <property type="nucleotide sequence ID" value="XM_007699393.1"/>
</dbReference>